<gene>
    <name evidence="2" type="ORF">FHR80_004517</name>
</gene>
<evidence type="ECO:0000313" key="2">
    <source>
        <dbReference type="EMBL" id="MBB2925570.1"/>
    </source>
</evidence>
<sequence length="252" mass="26306">MPHGARTGGPRAGTGTGPGASGLLGLQRTLGNAGVGRLLAAGAGPVVQRDSVFDHIKQAWLAISRGGIDPAVAALGHRSAAERNAAGYVGYGYHLGPGDALRHCSWSALVMGSTIGYELQDRADSLSRVRNTEGVIRAAHLRAQGVLLAHEDIAGGRGAVDSIMDQRNNEVGMGLAVTAYREGVPRYDMTGLSEQRLLAAARASLDGGALTMFDPRTGEMITTGAWRTFRADASTPDPWRHAAAPRRPRAAP</sequence>
<reference evidence="2 3" key="1">
    <citation type="submission" date="2020-08" db="EMBL/GenBank/DDBJ databases">
        <title>The Agave Microbiome: Exploring the role of microbial communities in plant adaptations to desert environments.</title>
        <authorList>
            <person name="Partida-Martinez L.P."/>
        </authorList>
    </citation>
    <scope>NUCLEOTIDE SEQUENCE [LARGE SCALE GENOMIC DNA]</scope>
    <source>
        <strain evidence="2 3">RAS26</strain>
    </source>
</reference>
<evidence type="ECO:0000313" key="3">
    <source>
        <dbReference type="Proteomes" id="UP000518206"/>
    </source>
</evidence>
<feature type="region of interest" description="Disordered" evidence="1">
    <location>
        <begin position="232"/>
        <end position="252"/>
    </location>
</feature>
<dbReference type="RefSeq" id="WP_183298279.1">
    <property type="nucleotide sequence ID" value="NZ_JACHVX010000012.1"/>
</dbReference>
<feature type="region of interest" description="Disordered" evidence="1">
    <location>
        <begin position="1"/>
        <end position="20"/>
    </location>
</feature>
<reference evidence="2 3" key="2">
    <citation type="submission" date="2020-08" db="EMBL/GenBank/DDBJ databases">
        <authorList>
            <person name="Partida-Martinez L."/>
            <person name="Huntemann M."/>
            <person name="Clum A."/>
            <person name="Wang J."/>
            <person name="Palaniappan K."/>
            <person name="Ritter S."/>
            <person name="Chen I.-M."/>
            <person name="Stamatis D."/>
            <person name="Reddy T."/>
            <person name="O'Malley R."/>
            <person name="Daum C."/>
            <person name="Shapiro N."/>
            <person name="Ivanova N."/>
            <person name="Kyrpides N."/>
            <person name="Woyke T."/>
        </authorList>
    </citation>
    <scope>NUCLEOTIDE SEQUENCE [LARGE SCALE GENOMIC DNA]</scope>
    <source>
        <strain evidence="2 3">RAS26</strain>
    </source>
</reference>
<feature type="compositionally biased region" description="Basic residues" evidence="1">
    <location>
        <begin position="243"/>
        <end position="252"/>
    </location>
</feature>
<dbReference type="EMBL" id="JACHVX010000012">
    <property type="protein sequence ID" value="MBB2925570.1"/>
    <property type="molecule type" value="Genomic_DNA"/>
</dbReference>
<name>A0A7W4YD09_9CELL</name>
<accession>A0A7W4YD09</accession>
<evidence type="ECO:0000256" key="1">
    <source>
        <dbReference type="SAM" id="MobiDB-lite"/>
    </source>
</evidence>
<dbReference type="AlphaFoldDB" id="A0A7W4YD09"/>
<protein>
    <submittedName>
        <fullName evidence="2">Uncharacterized protein</fullName>
    </submittedName>
</protein>
<organism evidence="2 3">
    <name type="scientific">Cellulomonas cellasea</name>
    <dbReference type="NCBI Taxonomy" id="43670"/>
    <lineage>
        <taxon>Bacteria</taxon>
        <taxon>Bacillati</taxon>
        <taxon>Actinomycetota</taxon>
        <taxon>Actinomycetes</taxon>
        <taxon>Micrococcales</taxon>
        <taxon>Cellulomonadaceae</taxon>
        <taxon>Cellulomonas</taxon>
    </lineage>
</organism>
<dbReference type="Proteomes" id="UP000518206">
    <property type="component" value="Unassembled WGS sequence"/>
</dbReference>
<proteinExistence type="predicted"/>
<comment type="caution">
    <text evidence="2">The sequence shown here is derived from an EMBL/GenBank/DDBJ whole genome shotgun (WGS) entry which is preliminary data.</text>
</comment>